<protein>
    <submittedName>
        <fullName evidence="1">Uncharacterized protein</fullName>
    </submittedName>
</protein>
<sequence>MPKHGWAGVIQHHTGHMEHPANDVDGVFRAVESLVQLFRDAAAVLHLHVVPGVHINFLDARSEDVFGQE</sequence>
<gene>
    <name evidence="1" type="ORF">SDC9_187679</name>
</gene>
<dbReference type="AlphaFoldDB" id="A0A645HXV3"/>
<name>A0A645HXV3_9ZZZZ</name>
<evidence type="ECO:0000313" key="1">
    <source>
        <dbReference type="EMBL" id="MPN40143.1"/>
    </source>
</evidence>
<organism evidence="1">
    <name type="scientific">bioreactor metagenome</name>
    <dbReference type="NCBI Taxonomy" id="1076179"/>
    <lineage>
        <taxon>unclassified sequences</taxon>
        <taxon>metagenomes</taxon>
        <taxon>ecological metagenomes</taxon>
    </lineage>
</organism>
<accession>A0A645HXV3</accession>
<reference evidence="1" key="1">
    <citation type="submission" date="2019-08" db="EMBL/GenBank/DDBJ databases">
        <authorList>
            <person name="Kucharzyk K."/>
            <person name="Murdoch R.W."/>
            <person name="Higgins S."/>
            <person name="Loffler F."/>
        </authorList>
    </citation>
    <scope>NUCLEOTIDE SEQUENCE</scope>
</reference>
<dbReference type="EMBL" id="VSSQ01096364">
    <property type="protein sequence ID" value="MPN40143.1"/>
    <property type="molecule type" value="Genomic_DNA"/>
</dbReference>
<proteinExistence type="predicted"/>
<comment type="caution">
    <text evidence="1">The sequence shown here is derived from an EMBL/GenBank/DDBJ whole genome shotgun (WGS) entry which is preliminary data.</text>
</comment>